<feature type="region of interest" description="Disordered" evidence="1">
    <location>
        <begin position="24"/>
        <end position="56"/>
    </location>
</feature>
<dbReference type="InterPro" id="IPR012881">
    <property type="entry name" value="DUF1685"/>
</dbReference>
<evidence type="ECO:0000313" key="3">
    <source>
        <dbReference type="Proteomes" id="UP001190926"/>
    </source>
</evidence>
<evidence type="ECO:0000313" key="2">
    <source>
        <dbReference type="EMBL" id="KAH6833533.1"/>
    </source>
</evidence>
<feature type="compositionally biased region" description="Basic and acidic residues" evidence="1">
    <location>
        <begin position="120"/>
        <end position="131"/>
    </location>
</feature>
<feature type="region of interest" description="Disordered" evidence="1">
    <location>
        <begin position="120"/>
        <end position="152"/>
    </location>
</feature>
<dbReference type="PANTHER" id="PTHR33785">
    <property type="entry name" value="OS06G0550800 PROTEIN"/>
    <property type="match status" value="1"/>
</dbReference>
<reference evidence="2 3" key="1">
    <citation type="journal article" date="2021" name="Nat. Commun.">
        <title>Incipient diploidization of the medicinal plant Perilla within 10,000 years.</title>
        <authorList>
            <person name="Zhang Y."/>
            <person name="Shen Q."/>
            <person name="Leng L."/>
            <person name="Zhang D."/>
            <person name="Chen S."/>
            <person name="Shi Y."/>
            <person name="Ning Z."/>
            <person name="Chen S."/>
        </authorList>
    </citation>
    <scope>NUCLEOTIDE SEQUENCE [LARGE SCALE GENOMIC DNA]</scope>
    <source>
        <strain evidence="3">cv. PC099</strain>
    </source>
</reference>
<dbReference type="PANTHER" id="PTHR33785:SF12">
    <property type="entry name" value="DUF1685 FAMILY PROTEIN"/>
    <property type="match status" value="1"/>
</dbReference>
<protein>
    <submittedName>
        <fullName evidence="2">Uncharacterized protein</fullName>
    </submittedName>
</protein>
<dbReference type="Pfam" id="PF07939">
    <property type="entry name" value="DUF1685"/>
    <property type="match status" value="1"/>
</dbReference>
<dbReference type="EMBL" id="SDAM02000057">
    <property type="protein sequence ID" value="KAH6833533.1"/>
    <property type="molecule type" value="Genomic_DNA"/>
</dbReference>
<feature type="compositionally biased region" description="Polar residues" evidence="1">
    <location>
        <begin position="24"/>
        <end position="35"/>
    </location>
</feature>
<comment type="caution">
    <text evidence="2">The sequence shown here is derived from an EMBL/GenBank/DDBJ whole genome shotgun (WGS) entry which is preliminary data.</text>
</comment>
<dbReference type="Proteomes" id="UP001190926">
    <property type="component" value="Unassembled WGS sequence"/>
</dbReference>
<organism evidence="2 3">
    <name type="scientific">Perilla frutescens var. hirtella</name>
    <name type="common">Perilla citriodora</name>
    <name type="synonym">Perilla setoyensis</name>
    <dbReference type="NCBI Taxonomy" id="608512"/>
    <lineage>
        <taxon>Eukaryota</taxon>
        <taxon>Viridiplantae</taxon>
        <taxon>Streptophyta</taxon>
        <taxon>Embryophyta</taxon>
        <taxon>Tracheophyta</taxon>
        <taxon>Spermatophyta</taxon>
        <taxon>Magnoliopsida</taxon>
        <taxon>eudicotyledons</taxon>
        <taxon>Gunneridae</taxon>
        <taxon>Pentapetalae</taxon>
        <taxon>asterids</taxon>
        <taxon>lamiids</taxon>
        <taxon>Lamiales</taxon>
        <taxon>Lamiaceae</taxon>
        <taxon>Nepetoideae</taxon>
        <taxon>Elsholtzieae</taxon>
        <taxon>Perilla</taxon>
    </lineage>
</organism>
<evidence type="ECO:0000256" key="1">
    <source>
        <dbReference type="SAM" id="MobiDB-lite"/>
    </source>
</evidence>
<proteinExistence type="predicted"/>
<sequence length="264" mass="30532">MSAEETILNLFDKNWFEKKVFTSKPSLSTPQNTRFLQEKDEETAADDDHKQPKLNRITTLMRKSYSDQFLSSKDCSSESPNSVLGPHLQTILSGKEVESFEDSSPKEEKVSMDIEVDVDTDKNIHDTEDPKLGLCSKPERRRTRRRRRRKSGSRSLSELEFEELKGFMDLGFVFSDEDKDSRLVSIIPGLQRLGKNVQESDINVNGFDETSVSRPYLSEAWDRVEDEDRVKNPLMEWRIPAFGNEMELKHHLKFWAHSVASTVR</sequence>
<gene>
    <name evidence="2" type="ORF">C2S53_004912</name>
</gene>
<name>A0AAD4JGR4_PERFH</name>
<feature type="compositionally biased region" description="Basic residues" evidence="1">
    <location>
        <begin position="139"/>
        <end position="152"/>
    </location>
</feature>
<keyword evidence="3" id="KW-1185">Reference proteome</keyword>
<accession>A0AAD4JGR4</accession>
<dbReference type="AlphaFoldDB" id="A0AAD4JGR4"/>